<keyword evidence="10" id="KW-1185">Reference proteome</keyword>
<evidence type="ECO:0000256" key="3">
    <source>
        <dbReference type="ARBA" id="ARBA00022801"/>
    </source>
</evidence>
<evidence type="ECO:0008006" key="11">
    <source>
        <dbReference type="Google" id="ProtNLM"/>
    </source>
</evidence>
<dbReference type="SUPFAM" id="SSF54897">
    <property type="entry name" value="Protease propeptides/inhibitors"/>
    <property type="match status" value="1"/>
</dbReference>
<dbReference type="InterPro" id="IPR023827">
    <property type="entry name" value="Peptidase_S8_Asp-AS"/>
</dbReference>
<dbReference type="InterPro" id="IPR000209">
    <property type="entry name" value="Peptidase_S8/S53_dom"/>
</dbReference>
<evidence type="ECO:0000259" key="8">
    <source>
        <dbReference type="Pfam" id="PF05922"/>
    </source>
</evidence>
<dbReference type="PANTHER" id="PTHR43806">
    <property type="entry name" value="PEPTIDASE S8"/>
    <property type="match status" value="1"/>
</dbReference>
<dbReference type="PROSITE" id="PS00137">
    <property type="entry name" value="SUBTILASE_HIS"/>
    <property type="match status" value="1"/>
</dbReference>
<organism evidence="9 10">
    <name type="scientific">[Candida] arabinofermentans NRRL YB-2248</name>
    <dbReference type="NCBI Taxonomy" id="983967"/>
    <lineage>
        <taxon>Eukaryota</taxon>
        <taxon>Fungi</taxon>
        <taxon>Dikarya</taxon>
        <taxon>Ascomycota</taxon>
        <taxon>Saccharomycotina</taxon>
        <taxon>Pichiomycetes</taxon>
        <taxon>Pichiales</taxon>
        <taxon>Pichiaceae</taxon>
        <taxon>Ogataea</taxon>
        <taxon>Ogataea/Candida clade</taxon>
    </lineage>
</organism>
<dbReference type="InterPro" id="IPR010259">
    <property type="entry name" value="S8pro/Inhibitor_I9"/>
</dbReference>
<dbReference type="SUPFAM" id="SSF52743">
    <property type="entry name" value="Subtilisin-like"/>
    <property type="match status" value="1"/>
</dbReference>
<feature type="domain" description="Inhibitor I9" evidence="8">
    <location>
        <begin position="64"/>
        <end position="110"/>
    </location>
</feature>
<reference evidence="10" key="1">
    <citation type="submission" date="2016-04" db="EMBL/GenBank/DDBJ databases">
        <title>Comparative genomics of biotechnologically important yeasts.</title>
        <authorList>
            <consortium name="DOE Joint Genome Institute"/>
            <person name="Riley R."/>
            <person name="Haridas S."/>
            <person name="Wolfe K.H."/>
            <person name="Lopes M.R."/>
            <person name="Hittinger C.T."/>
            <person name="Goker M."/>
            <person name="Salamov A."/>
            <person name="Wisecaver J."/>
            <person name="Long T.M."/>
            <person name="Aerts A.L."/>
            <person name="Barry K."/>
            <person name="Choi C."/>
            <person name="Clum A."/>
            <person name="Coughlan A.Y."/>
            <person name="Deshpande S."/>
            <person name="Douglass A.P."/>
            <person name="Hanson S.J."/>
            <person name="Klenk H.-P."/>
            <person name="Labutti K."/>
            <person name="Lapidus A."/>
            <person name="Lindquist E."/>
            <person name="Lipzen A."/>
            <person name="Meier-Kolthoff J.P."/>
            <person name="Ohm R.A."/>
            <person name="Otillar R.P."/>
            <person name="Pangilinan J."/>
            <person name="Peng Y."/>
            <person name="Rokas A."/>
            <person name="Rosa C.A."/>
            <person name="Scheuner C."/>
            <person name="Sibirny A.A."/>
            <person name="Slot J.C."/>
            <person name="Stielow J.B."/>
            <person name="Sun H."/>
            <person name="Kurtzman C.P."/>
            <person name="Blackwell M."/>
            <person name="Grigoriev I.V."/>
            <person name="Jeffries T.W."/>
        </authorList>
    </citation>
    <scope>NUCLEOTIDE SEQUENCE [LARGE SCALE GENOMIC DNA]</scope>
    <source>
        <strain evidence="10">NRRL YB-2248</strain>
    </source>
</reference>
<evidence type="ECO:0000256" key="1">
    <source>
        <dbReference type="ARBA" id="ARBA00011073"/>
    </source>
</evidence>
<evidence type="ECO:0000313" key="9">
    <source>
        <dbReference type="EMBL" id="ODV86303.1"/>
    </source>
</evidence>
<evidence type="ECO:0000256" key="5">
    <source>
        <dbReference type="PROSITE-ProRule" id="PRU01240"/>
    </source>
</evidence>
<dbReference type="STRING" id="983967.A0A1E4T3G8"/>
<comment type="similarity">
    <text evidence="1 5">Belongs to the peptidase S8 family.</text>
</comment>
<dbReference type="InterPro" id="IPR036852">
    <property type="entry name" value="Peptidase_S8/S53_dom_sf"/>
</dbReference>
<feature type="chain" id="PRO_5009163086" description="Peptidase S8/S53 domain-containing protein" evidence="6">
    <location>
        <begin position="21"/>
        <end position="424"/>
    </location>
</feature>
<feature type="active site" description="Charge relay system" evidence="5">
    <location>
        <position position="348"/>
    </location>
</feature>
<dbReference type="EMBL" id="KV453850">
    <property type="protein sequence ID" value="ODV86303.1"/>
    <property type="molecule type" value="Genomic_DNA"/>
</dbReference>
<dbReference type="OrthoDB" id="206201at2759"/>
<dbReference type="InterPro" id="IPR015500">
    <property type="entry name" value="Peptidase_S8_subtilisin-rel"/>
</dbReference>
<dbReference type="PANTHER" id="PTHR43806:SF13">
    <property type="entry name" value="SUBTILASE-TYPE PROTEINASE RRT12"/>
    <property type="match status" value="1"/>
</dbReference>
<evidence type="ECO:0000313" key="10">
    <source>
        <dbReference type="Proteomes" id="UP000094801"/>
    </source>
</evidence>
<feature type="active site" description="Charge relay system" evidence="5">
    <location>
        <position position="190"/>
    </location>
</feature>
<sequence length="424" mass="45381">MRFQSAFSVFVLLSVYGVNSAPTHIDNKSGANNLSTSGYLVQMKKPFTMEKLCSQDDRLRGTATHIRDGIKRMFSFGTFEGFSGNFTKESVQRMASNPLVEKIVPDMLVRAVDVVDIQYNAPPHLVRLSQDGPVQAQQAEYIYDAEFQGQNVNAYVIDSGVFVDHPEFEGRAENGPNFSDDPTVDDNVGHGTHVAGVIGSKTYGVAKQINIISVKVLDMFGQGSLSSVIAGLEFAVSHNKEDGLPGVANLSLGAAKSTVLDDAIRAAYEAGLIIVVAAGNSNIDACNTSPAGSKYAYTVGAIDDTIDRIASFSNWGRCVNMFSSGVEVKSLSNDKMDLKAIQTLSGTSMASPVLAGLIGTLLGKGVSQYDIPSELDDTAISNGIPRISLMLRPGSPNRIASNGYREYDMSSSASFRDRNITSVL</sequence>
<dbReference type="GO" id="GO:0006508">
    <property type="term" value="P:proteolysis"/>
    <property type="evidence" value="ECO:0007669"/>
    <property type="project" value="UniProtKB-KW"/>
</dbReference>
<gene>
    <name evidence="9" type="ORF">CANARDRAFT_27539</name>
</gene>
<evidence type="ECO:0000259" key="7">
    <source>
        <dbReference type="Pfam" id="PF00082"/>
    </source>
</evidence>
<dbReference type="InterPro" id="IPR022398">
    <property type="entry name" value="Peptidase_S8_His-AS"/>
</dbReference>
<protein>
    <recommendedName>
        <fullName evidence="11">Peptidase S8/S53 domain-containing protein</fullName>
    </recommendedName>
</protein>
<feature type="signal peptide" evidence="6">
    <location>
        <begin position="1"/>
        <end position="20"/>
    </location>
</feature>
<keyword evidence="6" id="KW-0732">Signal</keyword>
<keyword evidence="2 5" id="KW-0645">Protease</keyword>
<dbReference type="Proteomes" id="UP000094801">
    <property type="component" value="Unassembled WGS sequence"/>
</dbReference>
<dbReference type="PROSITE" id="PS51892">
    <property type="entry name" value="SUBTILASE"/>
    <property type="match status" value="1"/>
</dbReference>
<evidence type="ECO:0000256" key="6">
    <source>
        <dbReference type="SAM" id="SignalP"/>
    </source>
</evidence>
<dbReference type="GO" id="GO:0004252">
    <property type="term" value="F:serine-type endopeptidase activity"/>
    <property type="evidence" value="ECO:0007669"/>
    <property type="project" value="UniProtKB-UniRule"/>
</dbReference>
<dbReference type="InterPro" id="IPR034193">
    <property type="entry name" value="PCSK9_ProteinaseK-like"/>
</dbReference>
<proteinExistence type="inferred from homology"/>
<dbReference type="PRINTS" id="PR00723">
    <property type="entry name" value="SUBTILISIN"/>
</dbReference>
<dbReference type="Gene3D" id="3.40.50.200">
    <property type="entry name" value="Peptidase S8/S53 domain"/>
    <property type="match status" value="1"/>
</dbReference>
<dbReference type="PROSITE" id="PS00136">
    <property type="entry name" value="SUBTILASE_ASP"/>
    <property type="match status" value="1"/>
</dbReference>
<dbReference type="Pfam" id="PF05922">
    <property type="entry name" value="Inhibitor_I9"/>
    <property type="match status" value="1"/>
</dbReference>
<feature type="domain" description="Peptidase S8/S53" evidence="7">
    <location>
        <begin position="156"/>
        <end position="363"/>
    </location>
</feature>
<keyword evidence="3 5" id="KW-0378">Hydrolase</keyword>
<dbReference type="InterPro" id="IPR050131">
    <property type="entry name" value="Peptidase_S8_subtilisin-like"/>
</dbReference>
<feature type="active site" description="Charge relay system" evidence="5">
    <location>
        <position position="158"/>
    </location>
</feature>
<dbReference type="CDD" id="cd04077">
    <property type="entry name" value="Peptidases_S8_PCSK9_ProteinaseK_like"/>
    <property type="match status" value="1"/>
</dbReference>
<evidence type="ECO:0000256" key="4">
    <source>
        <dbReference type="ARBA" id="ARBA00022825"/>
    </source>
</evidence>
<dbReference type="FunFam" id="3.40.50.200:FF:000007">
    <property type="entry name" value="Subtilisin-like serine protease"/>
    <property type="match status" value="1"/>
</dbReference>
<dbReference type="AlphaFoldDB" id="A0A1E4T3G8"/>
<dbReference type="Pfam" id="PF00082">
    <property type="entry name" value="Peptidase_S8"/>
    <property type="match status" value="1"/>
</dbReference>
<evidence type="ECO:0000256" key="2">
    <source>
        <dbReference type="ARBA" id="ARBA00022670"/>
    </source>
</evidence>
<accession>A0A1E4T3G8</accession>
<keyword evidence="4 5" id="KW-0720">Serine protease</keyword>
<name>A0A1E4T3G8_9ASCO</name>